<dbReference type="RefSeq" id="WP_125295634.1">
    <property type="nucleotide sequence ID" value="NZ_RHWZ01000021.1"/>
</dbReference>
<dbReference type="EMBL" id="RHXB01000020">
    <property type="protein sequence ID" value="RSE22137.1"/>
    <property type="molecule type" value="Genomic_DNA"/>
</dbReference>
<dbReference type="InterPro" id="IPR010982">
    <property type="entry name" value="Lambda_DNA-bd_dom_sf"/>
</dbReference>
<dbReference type="Pfam" id="PF15943">
    <property type="entry name" value="YdaS_toxin"/>
    <property type="match status" value="1"/>
</dbReference>
<dbReference type="AlphaFoldDB" id="A0A3R9LHI7"/>
<comment type="caution">
    <text evidence="1">The sequence shown here is derived from an EMBL/GenBank/DDBJ whole genome shotgun (WGS) entry which is preliminary data.</text>
</comment>
<accession>A0A3R9LHI7</accession>
<gene>
    <name evidence="1" type="ORF">EGT71_22130</name>
</gene>
<organism evidence="1 2">
    <name type="scientific">Atlantibacter subterraneus</name>
    <dbReference type="NCBI Taxonomy" id="255519"/>
    <lineage>
        <taxon>Bacteria</taxon>
        <taxon>Pseudomonadati</taxon>
        <taxon>Pseudomonadota</taxon>
        <taxon>Gammaproteobacteria</taxon>
        <taxon>Enterobacterales</taxon>
        <taxon>Enterobacteriaceae</taxon>
        <taxon>Atlantibacter</taxon>
    </lineage>
</organism>
<reference evidence="1 2" key="1">
    <citation type="submission" date="2018-10" db="EMBL/GenBank/DDBJ databases">
        <title>Transmission dynamics of multidrug resistant bacteria on intensive care unit surfaces.</title>
        <authorList>
            <person name="D'Souza A.W."/>
            <person name="Potter R.F."/>
            <person name="Wallace M."/>
            <person name="Shupe A."/>
            <person name="Patel S."/>
            <person name="Sun S."/>
            <person name="Gul D."/>
            <person name="Kwon J.H."/>
            <person name="Andleeb S."/>
            <person name="Burnham C.-A.D."/>
            <person name="Dantas G."/>
        </authorList>
    </citation>
    <scope>NUCLEOTIDE SEQUENCE [LARGE SCALE GENOMIC DNA]</scope>
    <source>
        <strain evidence="1 2">AS_373</strain>
    </source>
</reference>
<name>A0A3R9LHI7_9ENTR</name>
<dbReference type="Gene3D" id="1.10.260.40">
    <property type="entry name" value="lambda repressor-like DNA-binding domains"/>
    <property type="match status" value="1"/>
</dbReference>
<sequence>MNPVIQKAIKIAGSQKELGSRVGVSQKTVHAWLHGADFAGKYILPIVTATEGKISAYEILNSLNKQDTK</sequence>
<proteinExistence type="predicted"/>
<dbReference type="Proteomes" id="UP000275331">
    <property type="component" value="Unassembled WGS sequence"/>
</dbReference>
<protein>
    <submittedName>
        <fullName evidence="1">Toxin-antitoxin system antitoxin</fullName>
    </submittedName>
</protein>
<evidence type="ECO:0000313" key="1">
    <source>
        <dbReference type="EMBL" id="RSE22137.1"/>
    </source>
</evidence>
<dbReference type="InterPro" id="IPR031856">
    <property type="entry name" value="YdaS_toxin-like"/>
</dbReference>
<evidence type="ECO:0000313" key="2">
    <source>
        <dbReference type="Proteomes" id="UP000275331"/>
    </source>
</evidence>
<dbReference type="SUPFAM" id="SSF47413">
    <property type="entry name" value="lambda repressor-like DNA-binding domains"/>
    <property type="match status" value="1"/>
</dbReference>
<dbReference type="OrthoDB" id="5682908at2"/>
<dbReference type="GO" id="GO:0003677">
    <property type="term" value="F:DNA binding"/>
    <property type="evidence" value="ECO:0007669"/>
    <property type="project" value="InterPro"/>
</dbReference>